<dbReference type="Proteomes" id="UP000007383">
    <property type="component" value="Chromosome"/>
</dbReference>
<dbReference type="PATRIC" id="fig|889378.3.peg.1454"/>
<name>H9UJ31_SPIAZ</name>
<dbReference type="Gene3D" id="3.30.1490.20">
    <property type="entry name" value="ATP-grasp fold, A domain"/>
    <property type="match status" value="1"/>
</dbReference>
<evidence type="ECO:0000256" key="1">
    <source>
        <dbReference type="PROSITE-ProRule" id="PRU00409"/>
    </source>
</evidence>
<dbReference type="eggNOG" id="COG3919">
    <property type="taxonomic scope" value="Bacteria"/>
</dbReference>
<dbReference type="Gene3D" id="3.30.470.20">
    <property type="entry name" value="ATP-grasp fold, B domain"/>
    <property type="match status" value="1"/>
</dbReference>
<dbReference type="KEGG" id="sfc:Spiaf_1461"/>
<organism evidence="3 4">
    <name type="scientific">Spirochaeta africana (strain ATCC 700263 / DSM 8902 / Z-7692)</name>
    <dbReference type="NCBI Taxonomy" id="889378"/>
    <lineage>
        <taxon>Bacteria</taxon>
        <taxon>Pseudomonadati</taxon>
        <taxon>Spirochaetota</taxon>
        <taxon>Spirochaetia</taxon>
        <taxon>Spirochaetales</taxon>
        <taxon>Spirochaetaceae</taxon>
        <taxon>Spirochaeta</taxon>
    </lineage>
</organism>
<feature type="domain" description="ATP-grasp" evidence="2">
    <location>
        <begin position="130"/>
        <end position="313"/>
    </location>
</feature>
<dbReference type="PROSITE" id="PS50975">
    <property type="entry name" value="ATP_GRASP"/>
    <property type="match status" value="1"/>
</dbReference>
<dbReference type="STRING" id="889378.Spiaf_1461"/>
<accession>H9UJ31</accession>
<dbReference type="GO" id="GO:0005524">
    <property type="term" value="F:ATP binding"/>
    <property type="evidence" value="ECO:0007669"/>
    <property type="project" value="UniProtKB-UniRule"/>
</dbReference>
<sequence>MKSTQEIPGRVIVTYGRSMMALVIAHSLGKQGVEVISCDDVDLTVMSFSRYVTKTFVHAPIKDDPQQFLDDLEEKIRRFAPKDDRPYVLMPVFRETELLAQHRERFEPLITLAAPDYSAIRQVHPKDRLLATARSLQVHIPQTWDPGNKQELEELLPTISFPVLIKPTDQVGGRGILKVNNPSQLRREFAASADRYRHPPLVQQLVGGDDYCLTVLYEKGQRKASMAYRNIHRFPAESGAGSFRETVSDEPFLPVADALFGPLGWNGIAELDFRWDGTATPYLIEVNPRFWAGLFQSVASGIDFPYALYRLAVTGHAPEPNAATIGQRTKIPGLWLFGAVRSIAESDKQYTSLSEAWQKTQDKIRNREIRELFRSLQESSSRRSSLGSTLALLRRVIRQGRSAKNDIFFRDDPFVVLGVLFVMASLIRHRRLPPEVTRR</sequence>
<reference evidence="4" key="1">
    <citation type="journal article" date="2013" name="Stand. Genomic Sci.">
        <title>Complete genome sequence of the halophilic bacterium Spirochaeta africana type strain (Z-7692(T)) from the alkaline Lake Magadi in the East African Rift.</title>
        <authorList>
            <person name="Liolos K."/>
            <person name="Abt B."/>
            <person name="Scheuner C."/>
            <person name="Teshima H."/>
            <person name="Held B."/>
            <person name="Lapidus A."/>
            <person name="Nolan M."/>
            <person name="Lucas S."/>
            <person name="Deshpande S."/>
            <person name="Cheng J.F."/>
            <person name="Tapia R."/>
            <person name="Goodwin L.A."/>
            <person name="Pitluck S."/>
            <person name="Pagani I."/>
            <person name="Ivanova N."/>
            <person name="Mavromatis K."/>
            <person name="Mikhailova N."/>
            <person name="Huntemann M."/>
            <person name="Pati A."/>
            <person name="Chen A."/>
            <person name="Palaniappan K."/>
            <person name="Land M."/>
            <person name="Rohde M."/>
            <person name="Tindall B.J."/>
            <person name="Detter J.C."/>
            <person name="Goker M."/>
            <person name="Bristow J."/>
            <person name="Eisen J.A."/>
            <person name="Markowitz V."/>
            <person name="Hugenholtz P."/>
            <person name="Woyke T."/>
            <person name="Klenk H.P."/>
            <person name="Kyrpides N.C."/>
        </authorList>
    </citation>
    <scope>NUCLEOTIDE SEQUENCE</scope>
    <source>
        <strain evidence="4">ATCC 700263 / DSM 8902 / Z-7692</strain>
    </source>
</reference>
<dbReference type="AlphaFoldDB" id="H9UJ31"/>
<dbReference type="PROSITE" id="PS00866">
    <property type="entry name" value="CPSASE_1"/>
    <property type="match status" value="1"/>
</dbReference>
<dbReference type="Pfam" id="PF15632">
    <property type="entry name" value="ATPgrasp_Ter"/>
    <property type="match status" value="1"/>
</dbReference>
<dbReference type="SUPFAM" id="SSF56059">
    <property type="entry name" value="Glutathione synthetase ATP-binding domain-like"/>
    <property type="match status" value="1"/>
</dbReference>
<evidence type="ECO:0000259" key="2">
    <source>
        <dbReference type="PROSITE" id="PS50975"/>
    </source>
</evidence>
<dbReference type="InterPro" id="IPR011761">
    <property type="entry name" value="ATP-grasp"/>
</dbReference>
<dbReference type="HOGENOM" id="CLU_034084_2_0_12"/>
<gene>
    <name evidence="3" type="ordered locus">Spiaf_1461</name>
</gene>
<keyword evidence="1" id="KW-0547">Nucleotide-binding</keyword>
<dbReference type="InterPro" id="IPR013815">
    <property type="entry name" value="ATP_grasp_subdomain_1"/>
</dbReference>
<evidence type="ECO:0000313" key="3">
    <source>
        <dbReference type="EMBL" id="AFG37524.1"/>
    </source>
</evidence>
<proteinExistence type="predicted"/>
<keyword evidence="4" id="KW-1185">Reference proteome</keyword>
<protein>
    <submittedName>
        <fullName evidence="3">Putative ATP-grasp enzyme</fullName>
    </submittedName>
</protein>
<dbReference type="InterPro" id="IPR005479">
    <property type="entry name" value="CPAse_ATP-bd"/>
</dbReference>
<keyword evidence="1" id="KW-0067">ATP-binding</keyword>
<dbReference type="GO" id="GO:0046872">
    <property type="term" value="F:metal ion binding"/>
    <property type="evidence" value="ECO:0007669"/>
    <property type="project" value="InterPro"/>
</dbReference>
<evidence type="ECO:0000313" key="4">
    <source>
        <dbReference type="Proteomes" id="UP000007383"/>
    </source>
</evidence>
<dbReference type="EMBL" id="CP003282">
    <property type="protein sequence ID" value="AFG37524.1"/>
    <property type="molecule type" value="Genomic_DNA"/>
</dbReference>